<proteinExistence type="predicted"/>
<evidence type="ECO:0000259" key="5">
    <source>
        <dbReference type="PROSITE" id="PS51007"/>
    </source>
</evidence>
<dbReference type="Proteomes" id="UP000609651">
    <property type="component" value="Unassembled WGS sequence"/>
</dbReference>
<name>A0ABX1VFJ4_9PLAN</name>
<organism evidence="6 7">
    <name type="scientific">Alienimonas chondri</name>
    <dbReference type="NCBI Taxonomy" id="2681879"/>
    <lineage>
        <taxon>Bacteria</taxon>
        <taxon>Pseudomonadati</taxon>
        <taxon>Planctomycetota</taxon>
        <taxon>Planctomycetia</taxon>
        <taxon>Planctomycetales</taxon>
        <taxon>Planctomycetaceae</taxon>
        <taxon>Alienimonas</taxon>
    </lineage>
</organism>
<keyword evidence="1 4" id="KW-0349">Heme</keyword>
<feature type="domain" description="Cytochrome c" evidence="5">
    <location>
        <begin position="44"/>
        <end position="152"/>
    </location>
</feature>
<dbReference type="Pfam" id="PF07635">
    <property type="entry name" value="PSCyt1"/>
    <property type="match status" value="1"/>
</dbReference>
<dbReference type="EMBL" id="WTPX01000103">
    <property type="protein sequence ID" value="NNJ26864.1"/>
    <property type="molecule type" value="Genomic_DNA"/>
</dbReference>
<protein>
    <recommendedName>
        <fullName evidence="5">Cytochrome c domain-containing protein</fullName>
    </recommendedName>
</protein>
<evidence type="ECO:0000256" key="3">
    <source>
        <dbReference type="ARBA" id="ARBA00023004"/>
    </source>
</evidence>
<dbReference type="Gene3D" id="1.10.760.10">
    <property type="entry name" value="Cytochrome c-like domain"/>
    <property type="match status" value="1"/>
</dbReference>
<dbReference type="InterPro" id="IPR011429">
    <property type="entry name" value="Cyt_c_Planctomycete-type"/>
</dbReference>
<dbReference type="PROSITE" id="PS51007">
    <property type="entry name" value="CYTC"/>
    <property type="match status" value="1"/>
</dbReference>
<evidence type="ECO:0000313" key="7">
    <source>
        <dbReference type="Proteomes" id="UP000609651"/>
    </source>
</evidence>
<dbReference type="InterPro" id="IPR036909">
    <property type="entry name" value="Cyt_c-like_dom_sf"/>
</dbReference>
<keyword evidence="3 4" id="KW-0408">Iron</keyword>
<dbReference type="PANTHER" id="PTHR35889:SF3">
    <property type="entry name" value="F-BOX DOMAIN-CONTAINING PROTEIN"/>
    <property type="match status" value="1"/>
</dbReference>
<evidence type="ECO:0000256" key="4">
    <source>
        <dbReference type="PROSITE-ProRule" id="PRU00433"/>
    </source>
</evidence>
<comment type="caution">
    <text evidence="6">The sequence shown here is derived from an EMBL/GenBank/DDBJ whole genome shotgun (WGS) entry which is preliminary data.</text>
</comment>
<accession>A0ABX1VFJ4</accession>
<evidence type="ECO:0000256" key="2">
    <source>
        <dbReference type="ARBA" id="ARBA00022723"/>
    </source>
</evidence>
<keyword evidence="2 4" id="KW-0479">Metal-binding</keyword>
<evidence type="ECO:0000313" key="6">
    <source>
        <dbReference type="EMBL" id="NNJ26864.1"/>
    </source>
</evidence>
<dbReference type="PANTHER" id="PTHR35889">
    <property type="entry name" value="CYCLOINULO-OLIGOSACCHARIDE FRUCTANOTRANSFERASE-RELATED"/>
    <property type="match status" value="1"/>
</dbReference>
<dbReference type="SUPFAM" id="SSF46626">
    <property type="entry name" value="Cytochrome c"/>
    <property type="match status" value="1"/>
</dbReference>
<keyword evidence="7" id="KW-1185">Reference proteome</keyword>
<dbReference type="InterPro" id="IPR009056">
    <property type="entry name" value="Cyt_c-like_dom"/>
</dbReference>
<dbReference type="RefSeq" id="WP_171188311.1">
    <property type="nucleotide sequence ID" value="NZ_WTPX01000103.1"/>
</dbReference>
<sequence>MIVPALPVLPALSATGSVRPRGFARAVGVAVVLSFAGGFGAPAASSAEGDQELARAAKEILKDHCYQCHGRSGGSGNPNFNVLSRESMLHQKPSDQRADPYLKPGDAVGSLMYQRVRGIDGAELMPPEYVDDDARLSEDEIALLETWIAAGAPAAVTPRPFVSETLTLTAILNDLAGLRADEVDYVRYFSLAHLHNNPKYTDAEVRLYRAGFVKLINSLSRRGDLYDPPMIDAPADAPRSGTLFRVDLRKVGWDAQDWRRILGEYPYGVRWTDSALSLLQSKIDRLSGRAFMGIPYVRIDWFASVASRPPLYHHLLDLPETTAALHQELNVRRQEDFDKGNMLRSAFGDSGVSRHNRVVDRHPSGTGYYYQTAEFNGTFGKRVATRFPLGPPEMTKNSPTMADFAFEHAGGEAIFQLPNGLQAYFIENAAGERIDEAPIELVFDPRAASGTPVVVNGISCMSCHKLGLISYRDTVRRGFQLPVADAVRGKVEALYAPQKTIDDRVAADRRAFINAATRLCGPYLVDSEVGPDADEIDLNAYPEPISSLVALYDDPMLQESAAFELGFAAASEFDPRVHPELLQDGLAPFLDPEGRIPRSLWTQGSENLFHESLRELNRGTGVKIPPIAD</sequence>
<gene>
    <name evidence="6" type="ORF">LzC2_29590</name>
</gene>
<evidence type="ECO:0000256" key="1">
    <source>
        <dbReference type="ARBA" id="ARBA00022617"/>
    </source>
</evidence>
<reference evidence="6 7" key="1">
    <citation type="journal article" date="2020" name="Syst. Appl. Microbiol.">
        <title>Alienimonas chondri sp. nov., a novel planctomycete isolated from the biofilm of the red alga Chondrus crispus.</title>
        <authorList>
            <person name="Vitorino I."/>
            <person name="Albuquerque L."/>
            <person name="Wiegand S."/>
            <person name="Kallscheuer N."/>
            <person name="da Costa M.S."/>
            <person name="Lobo-da-Cunha A."/>
            <person name="Jogler C."/>
            <person name="Lage O.M."/>
        </authorList>
    </citation>
    <scope>NUCLEOTIDE SEQUENCE [LARGE SCALE GENOMIC DNA]</scope>
    <source>
        <strain evidence="6 7">LzC2</strain>
    </source>
</reference>